<dbReference type="EMBL" id="CACVKT020008847">
    <property type="protein sequence ID" value="CAC5418020.1"/>
    <property type="molecule type" value="Genomic_DNA"/>
</dbReference>
<organism evidence="2 3">
    <name type="scientific">Mytilus coruscus</name>
    <name type="common">Sea mussel</name>
    <dbReference type="NCBI Taxonomy" id="42192"/>
    <lineage>
        <taxon>Eukaryota</taxon>
        <taxon>Metazoa</taxon>
        <taxon>Spiralia</taxon>
        <taxon>Lophotrochozoa</taxon>
        <taxon>Mollusca</taxon>
        <taxon>Bivalvia</taxon>
        <taxon>Autobranchia</taxon>
        <taxon>Pteriomorphia</taxon>
        <taxon>Mytilida</taxon>
        <taxon>Mytiloidea</taxon>
        <taxon>Mytilidae</taxon>
        <taxon>Mytilinae</taxon>
        <taxon>Mytilus</taxon>
    </lineage>
</organism>
<evidence type="ECO:0000313" key="2">
    <source>
        <dbReference type="EMBL" id="CAC5418020.1"/>
    </source>
</evidence>
<gene>
    <name evidence="2" type="ORF">MCOR_50483</name>
</gene>
<dbReference type="PANTHER" id="PTHR46534:SF1">
    <property type="entry name" value="IGGFC-BINDING PROTEIN N-TERMINAL DOMAIN-CONTAINING PROTEIN"/>
    <property type="match status" value="1"/>
</dbReference>
<feature type="domain" description="IgGFc-binding protein N-terminal" evidence="1">
    <location>
        <begin position="16"/>
        <end position="161"/>
    </location>
</feature>
<protein>
    <recommendedName>
        <fullName evidence="1">IgGFc-binding protein N-terminal domain-containing protein</fullName>
    </recommendedName>
</protein>
<dbReference type="Proteomes" id="UP000507470">
    <property type="component" value="Unassembled WGS sequence"/>
</dbReference>
<proteinExistence type="predicted"/>
<dbReference type="AlphaFoldDB" id="A0A6J8EC12"/>
<evidence type="ECO:0000259" key="1">
    <source>
        <dbReference type="Pfam" id="PF17517"/>
    </source>
</evidence>
<dbReference type="InterPro" id="IPR035234">
    <property type="entry name" value="IgGFc-bd_N"/>
</dbReference>
<dbReference type="PANTHER" id="PTHR46534">
    <property type="entry name" value="IGGFC_BINDING DOMAIN-CONTAINING PROTEIN"/>
    <property type="match status" value="1"/>
</dbReference>
<dbReference type="Pfam" id="PF17517">
    <property type="entry name" value="IgGFc_binding"/>
    <property type="match status" value="1"/>
</dbReference>
<reference evidence="2 3" key="1">
    <citation type="submission" date="2020-06" db="EMBL/GenBank/DDBJ databases">
        <authorList>
            <person name="Li R."/>
            <person name="Bekaert M."/>
        </authorList>
    </citation>
    <scope>NUCLEOTIDE SEQUENCE [LARGE SCALE GENOMIC DNA]</scope>
    <source>
        <strain evidence="3">wild</strain>
    </source>
</reference>
<evidence type="ECO:0000313" key="3">
    <source>
        <dbReference type="Proteomes" id="UP000507470"/>
    </source>
</evidence>
<name>A0A6J8EC12_MYTCO</name>
<keyword evidence="3" id="KW-1185">Reference proteome</keyword>
<accession>A0A6J8EC12</accession>
<sequence length="168" mass="19250">MISTHRLEEQLRATNAVLSGNMDSPIYFGDRNFQTAMLLPTDQFDLRYIVPKIANAKYIILRIVARDLFSTVYITGKNGFYRNTYKQYVNQLELSDDGYLINAQRPVIVTLYTMYERSTVTVNPFMTLLPAVDQFSSNYVITTPTNSNYTNYVTVIISSNDNVDGLRL</sequence>